<protein>
    <submittedName>
        <fullName evidence="1">Predicted N-formylglutamate amidohydrolase</fullName>
    </submittedName>
</protein>
<dbReference type="PIRSF" id="PIRSF029730">
    <property type="entry name" value="UCP029730"/>
    <property type="match status" value="1"/>
</dbReference>
<evidence type="ECO:0000313" key="1">
    <source>
        <dbReference type="EMBL" id="SDO49717.1"/>
    </source>
</evidence>
<gene>
    <name evidence="1" type="ORF">SAMN05192530_10747</name>
</gene>
<keyword evidence="2" id="KW-1185">Reference proteome</keyword>
<dbReference type="SUPFAM" id="SSF53187">
    <property type="entry name" value="Zn-dependent exopeptidases"/>
    <property type="match status" value="1"/>
</dbReference>
<dbReference type="OrthoDB" id="9815326at2"/>
<proteinExistence type="predicted"/>
<dbReference type="GO" id="GO:0016787">
    <property type="term" value="F:hydrolase activity"/>
    <property type="evidence" value="ECO:0007669"/>
    <property type="project" value="UniProtKB-KW"/>
</dbReference>
<dbReference type="InterPro" id="IPR007709">
    <property type="entry name" value="N-FG_amidohydro"/>
</dbReference>
<keyword evidence="1" id="KW-0378">Hydrolase</keyword>
<dbReference type="Proteomes" id="UP000198793">
    <property type="component" value="Unassembled WGS sequence"/>
</dbReference>
<organism evidence="1 2">
    <name type="scientific">Aureimonas jatrophae</name>
    <dbReference type="NCBI Taxonomy" id="1166073"/>
    <lineage>
        <taxon>Bacteria</taxon>
        <taxon>Pseudomonadati</taxon>
        <taxon>Pseudomonadota</taxon>
        <taxon>Alphaproteobacteria</taxon>
        <taxon>Hyphomicrobiales</taxon>
        <taxon>Aurantimonadaceae</taxon>
        <taxon>Aureimonas</taxon>
    </lineage>
</organism>
<dbReference type="EMBL" id="FNIT01000007">
    <property type="protein sequence ID" value="SDO49717.1"/>
    <property type="molecule type" value="Genomic_DNA"/>
</dbReference>
<name>A0A1H0K179_9HYPH</name>
<sequence length="260" mass="28122">MTSLLQPGDPEPVGRLRPDAAGSIVLLGDHAGRAVPQSLGTLGLPDAELNRHIGWDIGIHGVSTRLSEALGAPYVFQRYSRLVIDCNRRPGHPQSIAPISDTTEVPGNLVVSDEARAAREREVFHPYQDAVAELLAARRARTLPTVVFAMHSCTDALRADGVHRPWEIGILADRDWRVGDALIEILREETAFTVGRNEPYVASALSDYTITTHAEGAGLPYAEIEIRQDLIATDGGQAEWAALCARLFPRAVARSGVLDG</sequence>
<dbReference type="RefSeq" id="WP_090674966.1">
    <property type="nucleotide sequence ID" value="NZ_FNIT01000007.1"/>
</dbReference>
<evidence type="ECO:0000313" key="2">
    <source>
        <dbReference type="Proteomes" id="UP000198793"/>
    </source>
</evidence>
<accession>A0A1H0K179</accession>
<dbReference type="STRING" id="1166073.SAMN05192530_10747"/>
<dbReference type="Gene3D" id="3.40.630.40">
    <property type="entry name" value="Zn-dependent exopeptidases"/>
    <property type="match status" value="1"/>
</dbReference>
<dbReference type="InterPro" id="IPR011227">
    <property type="entry name" value="UCP029730"/>
</dbReference>
<reference evidence="1 2" key="1">
    <citation type="submission" date="2016-10" db="EMBL/GenBank/DDBJ databases">
        <authorList>
            <person name="de Groot N.N."/>
        </authorList>
    </citation>
    <scope>NUCLEOTIDE SEQUENCE [LARGE SCALE GENOMIC DNA]</scope>
    <source>
        <strain evidence="2">L7-484,KACC 16230,DSM 25025</strain>
    </source>
</reference>
<dbReference type="AlphaFoldDB" id="A0A1H0K179"/>
<dbReference type="Pfam" id="PF05013">
    <property type="entry name" value="FGase"/>
    <property type="match status" value="1"/>
</dbReference>